<name>A0A368KYI6_9BURK</name>
<dbReference type="OrthoDB" id="9809197at2"/>
<evidence type="ECO:0000313" key="3">
    <source>
        <dbReference type="EMBL" id="RCS56496.1"/>
    </source>
</evidence>
<sequence>MDIFVAAAIVVVILFAGLRIIRQQEVAIVETFGKYSRTLTPGLNWIIPGIQQISGKLDLRIQQIPAQVEIKTADNMFVNLPVTLMVQVQPERAADAYYKLANPQEQIKVWVLNTLRSITANMDLSDLFKDRDHLVSTIQNELVARMSDYGFRIEGVLVDQPTVSAEVQAAFNRVVASKREKEAAEQEAEAKRILIVGESKAEAESQLLRAQGLAQARKILAQGLSEAVRAAAANGVDERDVLTLLMETNRLDTIKSAAEHGKLVVMDLRSGHTNPALQINPSA</sequence>
<dbReference type="InterPro" id="IPR050710">
    <property type="entry name" value="Band7/mec-2_domain"/>
</dbReference>
<dbReference type="RefSeq" id="WP_114403704.1">
    <property type="nucleotide sequence ID" value="NZ_QPGB01000007.1"/>
</dbReference>
<dbReference type="PANTHER" id="PTHR43327">
    <property type="entry name" value="STOMATIN-LIKE PROTEIN 2, MITOCHONDRIAL"/>
    <property type="match status" value="1"/>
</dbReference>
<dbReference type="Gene3D" id="3.30.479.30">
    <property type="entry name" value="Band 7 domain"/>
    <property type="match status" value="1"/>
</dbReference>
<comment type="subcellular location">
    <subcellularLocation>
        <location evidence="1">Membrane</location>
        <topology evidence="1">Single-pass membrane protein</topology>
    </subcellularLocation>
</comment>
<dbReference type="AlphaFoldDB" id="A0A368KYI6"/>
<reference evidence="3 4" key="1">
    <citation type="journal article" date="2018" name="Int. J. Syst. Evol. Microbiol.">
        <title>Parvibium lacunae gen. nov., sp. nov., a new member of the family Alcaligenaceae isolated from a freshwater pond.</title>
        <authorList>
            <person name="Chen W.M."/>
            <person name="Xie P.B."/>
            <person name="Hsu M.Y."/>
            <person name="Sheu S.Y."/>
        </authorList>
    </citation>
    <scope>NUCLEOTIDE SEQUENCE [LARGE SCALE GENOMIC DNA]</scope>
    <source>
        <strain evidence="3 4">KMB9</strain>
    </source>
</reference>
<gene>
    <name evidence="3" type="ORF">DU000_12280</name>
</gene>
<dbReference type="PANTHER" id="PTHR43327:SF10">
    <property type="entry name" value="STOMATIN-LIKE PROTEIN 2, MITOCHONDRIAL"/>
    <property type="match status" value="1"/>
</dbReference>
<evidence type="ECO:0000259" key="2">
    <source>
        <dbReference type="SMART" id="SM00244"/>
    </source>
</evidence>
<dbReference type="GO" id="GO:0016020">
    <property type="term" value="C:membrane"/>
    <property type="evidence" value="ECO:0007669"/>
    <property type="project" value="UniProtKB-SubCell"/>
</dbReference>
<dbReference type="Proteomes" id="UP000252357">
    <property type="component" value="Unassembled WGS sequence"/>
</dbReference>
<dbReference type="InterPro" id="IPR001107">
    <property type="entry name" value="Band_7"/>
</dbReference>
<accession>A0A368KYI6</accession>
<keyword evidence="4" id="KW-1185">Reference proteome</keyword>
<dbReference type="Pfam" id="PF01145">
    <property type="entry name" value="Band_7"/>
    <property type="match status" value="1"/>
</dbReference>
<protein>
    <submittedName>
        <fullName evidence="3">SPFH domain-containing protein</fullName>
    </submittedName>
</protein>
<dbReference type="EMBL" id="QPGB01000007">
    <property type="protein sequence ID" value="RCS56496.1"/>
    <property type="molecule type" value="Genomic_DNA"/>
</dbReference>
<feature type="domain" description="Band 7" evidence="2">
    <location>
        <begin position="16"/>
        <end position="175"/>
    </location>
</feature>
<proteinExistence type="predicted"/>
<evidence type="ECO:0000256" key="1">
    <source>
        <dbReference type="ARBA" id="ARBA00004167"/>
    </source>
</evidence>
<evidence type="ECO:0000313" key="4">
    <source>
        <dbReference type="Proteomes" id="UP000252357"/>
    </source>
</evidence>
<organism evidence="3 4">
    <name type="scientific">Parvibium lacunae</name>
    <dbReference type="NCBI Taxonomy" id="1888893"/>
    <lineage>
        <taxon>Bacteria</taxon>
        <taxon>Pseudomonadati</taxon>
        <taxon>Pseudomonadota</taxon>
        <taxon>Betaproteobacteria</taxon>
        <taxon>Burkholderiales</taxon>
        <taxon>Alcaligenaceae</taxon>
        <taxon>Parvibium</taxon>
    </lineage>
</organism>
<dbReference type="InterPro" id="IPR036013">
    <property type="entry name" value="Band_7/SPFH_dom_sf"/>
</dbReference>
<dbReference type="SUPFAM" id="SSF117892">
    <property type="entry name" value="Band 7/SPFH domain"/>
    <property type="match status" value="1"/>
</dbReference>
<comment type="caution">
    <text evidence="3">The sequence shown here is derived from an EMBL/GenBank/DDBJ whole genome shotgun (WGS) entry which is preliminary data.</text>
</comment>
<dbReference type="SMART" id="SM00244">
    <property type="entry name" value="PHB"/>
    <property type="match status" value="1"/>
</dbReference>